<accession>A0A1E1LC16</accession>
<dbReference type="Proteomes" id="UP000178912">
    <property type="component" value="Unassembled WGS sequence"/>
</dbReference>
<evidence type="ECO:0000313" key="1">
    <source>
        <dbReference type="EMBL" id="CZT08076.1"/>
    </source>
</evidence>
<dbReference type="EMBL" id="FJUX01000101">
    <property type="protein sequence ID" value="CZT08076.1"/>
    <property type="molecule type" value="Genomic_DNA"/>
</dbReference>
<dbReference type="AlphaFoldDB" id="A0A1E1LC16"/>
<keyword evidence="2" id="KW-1185">Reference proteome</keyword>
<protein>
    <submittedName>
        <fullName evidence="1">Uncharacterized protein</fullName>
    </submittedName>
</protein>
<sequence>MAIEPTTMASENNFQSIPVRYSTSLKYRRCRAVYGLLDGDSPEHREQ</sequence>
<organism evidence="1 2">
    <name type="scientific">Rhynchosporium agropyri</name>
    <dbReference type="NCBI Taxonomy" id="914238"/>
    <lineage>
        <taxon>Eukaryota</taxon>
        <taxon>Fungi</taxon>
        <taxon>Dikarya</taxon>
        <taxon>Ascomycota</taxon>
        <taxon>Pezizomycotina</taxon>
        <taxon>Leotiomycetes</taxon>
        <taxon>Helotiales</taxon>
        <taxon>Ploettnerulaceae</taxon>
        <taxon>Rhynchosporium</taxon>
    </lineage>
</organism>
<reference evidence="2" key="1">
    <citation type="submission" date="2016-03" db="EMBL/GenBank/DDBJ databases">
        <authorList>
            <person name="Guldener U."/>
        </authorList>
    </citation>
    <scope>NUCLEOTIDE SEQUENCE [LARGE SCALE GENOMIC DNA]</scope>
    <source>
        <strain evidence="2">04CH-RAC-A.6.1</strain>
    </source>
</reference>
<evidence type="ECO:0000313" key="2">
    <source>
        <dbReference type="Proteomes" id="UP000178912"/>
    </source>
</evidence>
<name>A0A1E1LC16_9HELO</name>
<gene>
    <name evidence="1" type="ORF">RAG0_13293</name>
</gene>
<proteinExistence type="predicted"/>